<sequence>MPVHGSRNGRHFILLFFNFKSAIPLPLQTKTGSEHTTMVRQVCAFIHWRCGYLLWHCSPRQHKSDARQLGKKPVPLCLRLLTAGAEGGVEPRWGRATRRALSA</sequence>
<organism evidence="2">
    <name type="scientific">Ixodes ricinus</name>
    <name type="common">Common tick</name>
    <name type="synonym">Acarus ricinus</name>
    <dbReference type="NCBI Taxonomy" id="34613"/>
    <lineage>
        <taxon>Eukaryota</taxon>
        <taxon>Metazoa</taxon>
        <taxon>Ecdysozoa</taxon>
        <taxon>Arthropoda</taxon>
        <taxon>Chelicerata</taxon>
        <taxon>Arachnida</taxon>
        <taxon>Acari</taxon>
        <taxon>Parasitiformes</taxon>
        <taxon>Ixodida</taxon>
        <taxon>Ixodoidea</taxon>
        <taxon>Ixodidae</taxon>
        <taxon>Ixodinae</taxon>
        <taxon>Ixodes</taxon>
    </lineage>
</organism>
<feature type="signal peptide" evidence="1">
    <location>
        <begin position="1"/>
        <end position="24"/>
    </location>
</feature>
<feature type="chain" id="PRO_5025693145" evidence="1">
    <location>
        <begin position="25"/>
        <end position="103"/>
    </location>
</feature>
<reference evidence="2" key="1">
    <citation type="submission" date="2019-12" db="EMBL/GenBank/DDBJ databases">
        <title>An insight into the sialome of adult female Ixodes ricinus ticks feeding for 6 days.</title>
        <authorList>
            <person name="Perner J."/>
            <person name="Ribeiro J.M.C."/>
        </authorList>
    </citation>
    <scope>NUCLEOTIDE SEQUENCE</scope>
    <source>
        <strain evidence="2">Semi-engorged</strain>
        <tissue evidence="2">Salivary glands</tissue>
    </source>
</reference>
<proteinExistence type="predicted"/>
<name>A0A6B0U7Z8_IXORI</name>
<accession>A0A6B0U7Z8</accession>
<evidence type="ECO:0000256" key="1">
    <source>
        <dbReference type="SAM" id="SignalP"/>
    </source>
</evidence>
<dbReference type="EMBL" id="GIFC01006639">
    <property type="protein sequence ID" value="MXU88722.1"/>
    <property type="molecule type" value="Transcribed_RNA"/>
</dbReference>
<evidence type="ECO:0000313" key="2">
    <source>
        <dbReference type="EMBL" id="MXU88722.1"/>
    </source>
</evidence>
<keyword evidence="1" id="KW-0732">Signal</keyword>
<protein>
    <submittedName>
        <fullName evidence="2">Putative secreted protein</fullName>
    </submittedName>
</protein>
<dbReference type="AlphaFoldDB" id="A0A6B0U7Z8"/>